<proteinExistence type="predicted"/>
<evidence type="ECO:0000313" key="2">
    <source>
        <dbReference type="Proteomes" id="UP000077628"/>
    </source>
</evidence>
<dbReference type="EMBL" id="LUUK01000151">
    <property type="protein sequence ID" value="OAI19984.1"/>
    <property type="molecule type" value="Genomic_DNA"/>
</dbReference>
<evidence type="ECO:0008006" key="3">
    <source>
        <dbReference type="Google" id="ProtNLM"/>
    </source>
</evidence>
<comment type="caution">
    <text evidence="1">The sequence shown here is derived from an EMBL/GenBank/DDBJ whole genome shotgun (WGS) entry which is preliminary data.</text>
</comment>
<reference evidence="2" key="1">
    <citation type="submission" date="2016-03" db="EMBL/GenBank/DDBJ databases">
        <authorList>
            <person name="Heylen K."/>
            <person name="De Vos P."/>
            <person name="Vekeman B."/>
        </authorList>
    </citation>
    <scope>NUCLEOTIDE SEQUENCE [LARGE SCALE GENOMIC DNA]</scope>
    <source>
        <strain evidence="2">R-45383</strain>
    </source>
</reference>
<dbReference type="InterPro" id="IPR002636">
    <property type="entry name" value="DUF29"/>
</dbReference>
<organism evidence="1 2">
    <name type="scientific">Methylomonas koyamae</name>
    <dbReference type="NCBI Taxonomy" id="702114"/>
    <lineage>
        <taxon>Bacteria</taxon>
        <taxon>Pseudomonadati</taxon>
        <taxon>Pseudomonadota</taxon>
        <taxon>Gammaproteobacteria</taxon>
        <taxon>Methylococcales</taxon>
        <taxon>Methylococcaceae</taxon>
        <taxon>Methylomonas</taxon>
    </lineage>
</organism>
<gene>
    <name evidence="1" type="ORF">A1355_03290</name>
</gene>
<dbReference type="OrthoDB" id="5766125at2"/>
<evidence type="ECO:0000313" key="1">
    <source>
        <dbReference type="EMBL" id="OAI19984.1"/>
    </source>
</evidence>
<sequence length="141" mass="16479">MSYETDFYGWTIEQAAALRSGRFTQLDLDNLIEEIESMGRSEKRAVESRLAVLFLHLLKWRYQPERRGKSWKCSIDVQRSRFQKILKENPGLKSQLDGILADAYETARYEAFQETGIDIDAFPVACPWDWAQITDVSYYPE</sequence>
<protein>
    <recommendedName>
        <fullName evidence="3">DUF29 domain-containing protein</fullName>
    </recommendedName>
</protein>
<dbReference type="PANTHER" id="PTHR34235">
    <property type="entry name" value="SLR1203 PROTEIN-RELATED"/>
    <property type="match status" value="1"/>
</dbReference>
<dbReference type="STRING" id="702114.A1355_03290"/>
<dbReference type="Pfam" id="PF01724">
    <property type="entry name" value="DUF29"/>
    <property type="match status" value="1"/>
</dbReference>
<dbReference type="AlphaFoldDB" id="A0A177NR17"/>
<name>A0A177NR17_9GAMM</name>
<dbReference type="Proteomes" id="UP000077628">
    <property type="component" value="Unassembled WGS sequence"/>
</dbReference>
<dbReference type="Gene3D" id="1.20.1220.20">
    <property type="entry name" value="Uncharcterised protein PF01724"/>
    <property type="match status" value="1"/>
</dbReference>
<accession>A0A177NR17</accession>
<dbReference type="RefSeq" id="WP_064027567.1">
    <property type="nucleotide sequence ID" value="NZ_LUUK01000151.1"/>
</dbReference>
<keyword evidence="2" id="KW-1185">Reference proteome</keyword>